<feature type="region of interest" description="Disordered" evidence="6">
    <location>
        <begin position="214"/>
        <end position="256"/>
    </location>
</feature>
<protein>
    <recommendedName>
        <fullName evidence="8">Small ribosomal subunit protein uS15 N-terminal domain-containing protein</fullName>
    </recommendedName>
</protein>
<comment type="catalytic activity">
    <reaction evidence="5">
        <text>a monoacylglycerol + H2O = glycerol + a fatty acid + H(+)</text>
        <dbReference type="Rhea" id="RHEA:15245"/>
        <dbReference type="ChEBI" id="CHEBI:15377"/>
        <dbReference type="ChEBI" id="CHEBI:15378"/>
        <dbReference type="ChEBI" id="CHEBI:17408"/>
        <dbReference type="ChEBI" id="CHEBI:17754"/>
        <dbReference type="ChEBI" id="CHEBI:28868"/>
    </reaction>
</comment>
<comment type="similarity">
    <text evidence="1">Belongs to the universal ribosomal protein uS15 family.</text>
</comment>
<dbReference type="GO" id="GO:0006412">
    <property type="term" value="P:translation"/>
    <property type="evidence" value="ECO:0007669"/>
    <property type="project" value="InterPro"/>
</dbReference>
<evidence type="ECO:0000256" key="6">
    <source>
        <dbReference type="SAM" id="MobiDB-lite"/>
    </source>
</evidence>
<dbReference type="GO" id="GO:0022627">
    <property type="term" value="C:cytosolic small ribosomal subunit"/>
    <property type="evidence" value="ECO:0007669"/>
    <property type="project" value="TreeGrafter"/>
</dbReference>
<dbReference type="InterPro" id="IPR002921">
    <property type="entry name" value="Fungal_lipase-type"/>
</dbReference>
<keyword evidence="7" id="KW-0472">Membrane</keyword>
<dbReference type="Pfam" id="PF00312">
    <property type="entry name" value="Ribosomal_S15"/>
    <property type="match status" value="1"/>
</dbReference>
<keyword evidence="2" id="KW-0689">Ribosomal protein</keyword>
<feature type="transmembrane region" description="Helical" evidence="7">
    <location>
        <begin position="663"/>
        <end position="689"/>
    </location>
</feature>
<dbReference type="InterPro" id="IPR009068">
    <property type="entry name" value="uS15_NS1_RNA-bd_sf"/>
</dbReference>
<keyword evidence="10" id="KW-1185">Reference proteome</keyword>
<feature type="compositionally biased region" description="Basic and acidic residues" evidence="6">
    <location>
        <begin position="534"/>
        <end position="544"/>
    </location>
</feature>
<feature type="region of interest" description="Disordered" evidence="6">
    <location>
        <begin position="1"/>
        <end position="27"/>
    </location>
</feature>
<dbReference type="FunFam" id="1.10.287.10:FF:000003">
    <property type="entry name" value="40S ribosomal protein S13"/>
    <property type="match status" value="1"/>
</dbReference>
<dbReference type="Gene3D" id="4.10.860.130">
    <property type="match status" value="1"/>
</dbReference>
<feature type="region of interest" description="Disordered" evidence="6">
    <location>
        <begin position="514"/>
        <end position="589"/>
    </location>
</feature>
<comment type="catalytic activity">
    <reaction evidence="4">
        <text>a diacylglycerol + H2O = a monoacylglycerol + a fatty acid + H(+)</text>
        <dbReference type="Rhea" id="RHEA:32731"/>
        <dbReference type="ChEBI" id="CHEBI:15377"/>
        <dbReference type="ChEBI" id="CHEBI:15378"/>
        <dbReference type="ChEBI" id="CHEBI:17408"/>
        <dbReference type="ChEBI" id="CHEBI:18035"/>
        <dbReference type="ChEBI" id="CHEBI:28868"/>
    </reaction>
</comment>
<dbReference type="SUPFAM" id="SSF53474">
    <property type="entry name" value="alpha/beta-Hydrolases"/>
    <property type="match status" value="1"/>
</dbReference>
<sequence>MGRMHSKGKGISSSALPYSRSPPSWLKTSPEEVVQQIVKLARKGVTPSQIGAQLRDSQGVAQVRFVTGNKILRILKSEGLAPEIPEDLYHLIKRAVSVRKHLERNRKDMDSKFRLILIESRIHRLTRYYKTVGAVPPTFKYESSTASTLVAPLSRNAPPTIDASPLSPATDVSMSRPPPPIQAALKKDLAEDDMLDVEPLSLPSVLSPLQKNFQAVSPREKTQPTKIPSAQSDRPPKPRGTRASKPPYLNLPPEWDRGHPALTVSAVLSRSGQLHPLPSRQGSVDDATVPWSDYFQTWQPENPLPEEQDQEDTLLSTLPAAARDLVGTILKGTGPGSTKKRAGQHHTGSALEAIGALFLRQDSGGRLAYLSSNRSGSKATSSSRFSLPLWLVIPELGPWMPSLHQWHKRFTKWLRREWKTRVTGTQKGKDPDLPGTPLMMPGGFALDNDEFQMLPPPLLDENSDAHSFEGLLGVRRMREQQARSHYLDQLRLANRPAHRVDAFTAFFNFVRSAQASGSRRSKTHTKRRRSAQHRVPELLGERRNTTTPGIEEAVTTALPPRSAQLRRSMPSLSTATSATTTGPPSAGLDAMVEEQSCDDLLLDHPGMLANTLELEPTSPPSSKERLTPFALLESSTPLRGSPASKKSQNTTPAWKNDARLSDAWVFISFLFLCVTFVPDFVVFVLAHLLDVLIDAYECVMHLFWFVGWAWKNMTGQTILGRIVIDSYFMFQSEWEHVVREDHEGTGDPMRRFLGIPLFPRPRGLSTVQVLRGLLELASIQAVTRCQYEQEGAGLVRLTWQRSALSPKQPCDTQSHRDARQEEEEDDDDDDQDLLVTSQSVDILELSRVQPSHTGEQDRDLSHDAASILWDEDEAALVRNIKWAGQLAMSAYGLRVLIVDLPPVFTPSGSQLPRQTFAHLTRLDADDVLHADIQTLDMEATYLPTFYVVRDLRRKVVCVAVRGTQSFADIVVDLDMKTEDITETLAEWRGMKVDAGAERYAYHAGIWRAAKTLVSPGSTLFQKLCETLNEHKDFGLVFVGHSLGGAIASAAAILLSEYHLESPTMDPRQGIWRTTAQDGFPSGRPIRAMTFGHPSTLSHTLQRRTSYGRVPLVTTIILGSDIIPRFGHGQLRELRRVLGALTRVRRRRGRKPTSTDTDDEDEDLSVHILRRFWDWISICRTKNPDVVMLNRKARLEAVFWRLRCAVENDLFSQAKQRFDQAVAQQSLATNAPISPWIPASQADVPLHTLSSRRQRLDYATLRSETAQGGVLVPAGRVVWLSQGELYDITNPMAFFSLPDLQGGLFADHFPAAYEEAILALGRSGGS</sequence>
<evidence type="ECO:0000256" key="4">
    <source>
        <dbReference type="ARBA" id="ARBA00047591"/>
    </source>
</evidence>
<feature type="compositionally biased region" description="Basic residues" evidence="6">
    <location>
        <begin position="519"/>
        <end position="532"/>
    </location>
</feature>
<keyword evidence="7" id="KW-1133">Transmembrane helix</keyword>
<feature type="region of interest" description="Disordered" evidence="6">
    <location>
        <begin position="805"/>
        <end position="833"/>
    </location>
</feature>
<dbReference type="GO" id="GO:0003735">
    <property type="term" value="F:structural constituent of ribosome"/>
    <property type="evidence" value="ECO:0007669"/>
    <property type="project" value="InterPro"/>
</dbReference>
<dbReference type="InterPro" id="IPR029058">
    <property type="entry name" value="AB_hydrolase_fold"/>
</dbReference>
<evidence type="ECO:0000313" key="10">
    <source>
        <dbReference type="Proteomes" id="UP001214415"/>
    </source>
</evidence>
<dbReference type="PROSITE" id="PS00362">
    <property type="entry name" value="RIBOSOMAL_S15"/>
    <property type="match status" value="1"/>
</dbReference>
<feature type="compositionally biased region" description="Acidic residues" evidence="6">
    <location>
        <begin position="820"/>
        <end position="832"/>
    </location>
</feature>
<dbReference type="GO" id="GO:0005730">
    <property type="term" value="C:nucleolus"/>
    <property type="evidence" value="ECO:0007669"/>
    <property type="project" value="TreeGrafter"/>
</dbReference>
<dbReference type="Pfam" id="PF01764">
    <property type="entry name" value="Lipase_3"/>
    <property type="match status" value="1"/>
</dbReference>
<dbReference type="PANTHER" id="PTHR11885">
    <property type="entry name" value="RIBOSOMAL PROTEIN S15P/S13E"/>
    <property type="match status" value="1"/>
</dbReference>
<proteinExistence type="inferred from homology"/>
<dbReference type="FunFam" id="4.10.860.130:FF:000001">
    <property type="entry name" value="40S ribosomal protein S13"/>
    <property type="match status" value="1"/>
</dbReference>
<accession>A0AAF0EHU5</accession>
<evidence type="ECO:0000313" key="9">
    <source>
        <dbReference type="EMBL" id="WFD22981.1"/>
    </source>
</evidence>
<evidence type="ECO:0000259" key="8">
    <source>
        <dbReference type="SMART" id="SM01386"/>
    </source>
</evidence>
<dbReference type="SUPFAM" id="SSF47060">
    <property type="entry name" value="S15/NS1 RNA-binding domain"/>
    <property type="match status" value="1"/>
</dbReference>
<dbReference type="HAMAP" id="MF_01343_A">
    <property type="entry name" value="Ribosomal_uS15_A"/>
    <property type="match status" value="1"/>
</dbReference>
<evidence type="ECO:0000256" key="2">
    <source>
        <dbReference type="ARBA" id="ARBA00022980"/>
    </source>
</evidence>
<dbReference type="CDD" id="cd00353">
    <property type="entry name" value="Ribosomal_S15p_S13e"/>
    <property type="match status" value="1"/>
</dbReference>
<dbReference type="Gene3D" id="1.10.287.10">
    <property type="entry name" value="S15/NS1, RNA-binding"/>
    <property type="match status" value="1"/>
</dbReference>
<dbReference type="SMART" id="SM01387">
    <property type="entry name" value="Ribosomal_S15"/>
    <property type="match status" value="1"/>
</dbReference>
<dbReference type="EMBL" id="CP119902">
    <property type="protein sequence ID" value="WFD22981.1"/>
    <property type="molecule type" value="Genomic_DNA"/>
</dbReference>
<evidence type="ECO:0000256" key="1">
    <source>
        <dbReference type="ARBA" id="ARBA00008434"/>
    </source>
</evidence>
<dbReference type="InterPro" id="IPR023029">
    <property type="entry name" value="Ribosomal_uS15_arc_euk"/>
</dbReference>
<feature type="region of interest" description="Disordered" evidence="6">
    <location>
        <begin position="154"/>
        <end position="181"/>
    </location>
</feature>
<evidence type="ECO:0000256" key="5">
    <source>
        <dbReference type="ARBA" id="ARBA00048461"/>
    </source>
</evidence>
<feature type="compositionally biased region" description="Low complexity" evidence="6">
    <location>
        <begin position="568"/>
        <end position="586"/>
    </location>
</feature>
<keyword evidence="7" id="KW-0812">Transmembrane</keyword>
<organism evidence="9 10">
    <name type="scientific">Malassezia equina</name>
    <dbReference type="NCBI Taxonomy" id="1381935"/>
    <lineage>
        <taxon>Eukaryota</taxon>
        <taxon>Fungi</taxon>
        <taxon>Dikarya</taxon>
        <taxon>Basidiomycota</taxon>
        <taxon>Ustilaginomycotina</taxon>
        <taxon>Malasseziomycetes</taxon>
        <taxon>Malasseziales</taxon>
        <taxon>Malasseziaceae</taxon>
        <taxon>Malassezia</taxon>
    </lineage>
</organism>
<keyword evidence="3" id="KW-0687">Ribonucleoprotein</keyword>
<dbReference type="InterPro" id="IPR000589">
    <property type="entry name" value="Ribosomal_uS15"/>
</dbReference>
<dbReference type="PANTHER" id="PTHR11885:SF6">
    <property type="entry name" value="SMALL RIBOSOMAL SUBUNIT PROTEIN US15"/>
    <property type="match status" value="1"/>
</dbReference>
<dbReference type="SMART" id="SM01386">
    <property type="entry name" value="Ribosomal_S13_N"/>
    <property type="match status" value="1"/>
</dbReference>
<dbReference type="Pfam" id="PF08069">
    <property type="entry name" value="Ribosomal_S13_N"/>
    <property type="match status" value="1"/>
</dbReference>
<dbReference type="NCBIfam" id="NF006331">
    <property type="entry name" value="PRK08561.1"/>
    <property type="match status" value="1"/>
</dbReference>
<name>A0AAF0EHU5_9BASI</name>
<dbReference type="GO" id="GO:0070181">
    <property type="term" value="F:small ribosomal subunit rRNA binding"/>
    <property type="evidence" value="ECO:0007669"/>
    <property type="project" value="TreeGrafter"/>
</dbReference>
<evidence type="ECO:0000256" key="3">
    <source>
        <dbReference type="ARBA" id="ARBA00023274"/>
    </source>
</evidence>
<feature type="domain" description="Small ribosomal subunit protein uS15 N-terminal" evidence="8">
    <location>
        <begin position="1"/>
        <end position="60"/>
    </location>
</feature>
<gene>
    <name evidence="9" type="ORF">MEQU1_001665</name>
</gene>
<dbReference type="GO" id="GO:0006629">
    <property type="term" value="P:lipid metabolic process"/>
    <property type="evidence" value="ECO:0007669"/>
    <property type="project" value="InterPro"/>
</dbReference>
<dbReference type="Gene3D" id="3.40.50.1820">
    <property type="entry name" value="alpha/beta hydrolase"/>
    <property type="match status" value="1"/>
</dbReference>
<evidence type="ECO:0000256" key="7">
    <source>
        <dbReference type="SAM" id="Phobius"/>
    </source>
</evidence>
<dbReference type="InterPro" id="IPR012606">
    <property type="entry name" value="Ribosomal_uS15_N"/>
</dbReference>
<dbReference type="Proteomes" id="UP001214415">
    <property type="component" value="Chromosome 3"/>
</dbReference>
<reference evidence="9" key="1">
    <citation type="submission" date="2023-03" db="EMBL/GenBank/DDBJ databases">
        <title>Mating type loci evolution in Malassezia.</title>
        <authorList>
            <person name="Coelho M.A."/>
        </authorList>
    </citation>
    <scope>NUCLEOTIDE SEQUENCE</scope>
    <source>
        <strain evidence="9">CBS 12830</strain>
    </source>
</reference>